<sequence>MFGYYPRPQPTYSPFSAYAAQQQRARAYELERRRQLELQLQQQELERRRALAQRARASRYFPDGYDEPDEDDEYPFYLSPHQRAVLQARRRQAAFEQAMRQGRPEPMRASASPARAPSPPTKPTTPEPTQIPSSPKQPERPATPSLSNEQLEAAATTIQTAYRVHRSLRTIARLADDFVSLKAGFVQPTTMDYQSPAGVVSVSAPSSITTTEELTPTPAKLAYTPTNVPLHTYTELLSRLLVSLDGVESYGDKRVRDARRSVVRAGSRRFGGMFGLRMCSGSKRNHDSRRSRR</sequence>
<dbReference type="InterPro" id="IPR003103">
    <property type="entry name" value="BAG_domain"/>
</dbReference>
<protein>
    <submittedName>
        <fullName evidence="3">BAG domain-containing protein</fullName>
    </submittedName>
</protein>
<comment type="caution">
    <text evidence="3">The sequence shown here is derived from an EMBL/GenBank/DDBJ whole genome shotgun (WGS) entry which is preliminary data.</text>
</comment>
<dbReference type="OrthoDB" id="333905at2759"/>
<name>A0A8H6TSM8_MYCCL</name>
<dbReference type="SUPFAM" id="SSF63491">
    <property type="entry name" value="BAG domain"/>
    <property type="match status" value="1"/>
</dbReference>
<proteinExistence type="predicted"/>
<dbReference type="Pfam" id="PF02179">
    <property type="entry name" value="BAG"/>
    <property type="match status" value="1"/>
</dbReference>
<dbReference type="GO" id="GO:0051087">
    <property type="term" value="F:protein-folding chaperone binding"/>
    <property type="evidence" value="ECO:0007669"/>
    <property type="project" value="InterPro"/>
</dbReference>
<feature type="domain" description="BAG" evidence="2">
    <location>
        <begin position="233"/>
        <end position="264"/>
    </location>
</feature>
<dbReference type="Proteomes" id="UP000613580">
    <property type="component" value="Unassembled WGS sequence"/>
</dbReference>
<dbReference type="AlphaFoldDB" id="A0A8H6TSM8"/>
<evidence type="ECO:0000313" key="3">
    <source>
        <dbReference type="EMBL" id="KAF7321025.1"/>
    </source>
</evidence>
<organism evidence="3 4">
    <name type="scientific">Mycena chlorophos</name>
    <name type="common">Agaric fungus</name>
    <name type="synonym">Agaricus chlorophos</name>
    <dbReference type="NCBI Taxonomy" id="658473"/>
    <lineage>
        <taxon>Eukaryota</taxon>
        <taxon>Fungi</taxon>
        <taxon>Dikarya</taxon>
        <taxon>Basidiomycota</taxon>
        <taxon>Agaricomycotina</taxon>
        <taxon>Agaricomycetes</taxon>
        <taxon>Agaricomycetidae</taxon>
        <taxon>Agaricales</taxon>
        <taxon>Marasmiineae</taxon>
        <taxon>Mycenaceae</taxon>
        <taxon>Mycena</taxon>
    </lineage>
</organism>
<feature type="region of interest" description="Disordered" evidence="1">
    <location>
        <begin position="49"/>
        <end position="73"/>
    </location>
</feature>
<keyword evidence="4" id="KW-1185">Reference proteome</keyword>
<dbReference type="EMBL" id="JACAZE010000002">
    <property type="protein sequence ID" value="KAF7321025.1"/>
    <property type="molecule type" value="Genomic_DNA"/>
</dbReference>
<evidence type="ECO:0000259" key="2">
    <source>
        <dbReference type="Pfam" id="PF02179"/>
    </source>
</evidence>
<evidence type="ECO:0000313" key="4">
    <source>
        <dbReference type="Proteomes" id="UP000613580"/>
    </source>
</evidence>
<evidence type="ECO:0000256" key="1">
    <source>
        <dbReference type="SAM" id="MobiDB-lite"/>
    </source>
</evidence>
<gene>
    <name evidence="3" type="ORF">HMN09_00189700</name>
</gene>
<feature type="compositionally biased region" description="Pro residues" evidence="1">
    <location>
        <begin position="116"/>
        <end position="126"/>
    </location>
</feature>
<accession>A0A8H6TSM8</accession>
<reference evidence="3" key="1">
    <citation type="submission" date="2020-05" db="EMBL/GenBank/DDBJ databases">
        <title>Mycena genomes resolve the evolution of fungal bioluminescence.</title>
        <authorList>
            <person name="Tsai I.J."/>
        </authorList>
    </citation>
    <scope>NUCLEOTIDE SEQUENCE</scope>
    <source>
        <strain evidence="3">110903Hualien_Pintung</strain>
    </source>
</reference>
<dbReference type="Gene3D" id="1.20.58.120">
    <property type="entry name" value="BAG domain"/>
    <property type="match status" value="1"/>
</dbReference>
<feature type="compositionally biased region" description="Low complexity" evidence="1">
    <location>
        <begin position="52"/>
        <end position="63"/>
    </location>
</feature>
<feature type="region of interest" description="Disordered" evidence="1">
    <location>
        <begin position="89"/>
        <end position="148"/>
    </location>
</feature>
<dbReference type="InterPro" id="IPR036533">
    <property type="entry name" value="BAG_dom_sf"/>
</dbReference>
<feature type="compositionally biased region" description="Acidic residues" evidence="1">
    <location>
        <begin position="64"/>
        <end position="73"/>
    </location>
</feature>